<name>A0ACB9DCE3_9ASTR</name>
<protein>
    <submittedName>
        <fullName evidence="1">Uncharacterized protein</fullName>
    </submittedName>
</protein>
<organism evidence="1 2">
    <name type="scientific">Smallanthus sonchifolius</name>
    <dbReference type="NCBI Taxonomy" id="185202"/>
    <lineage>
        <taxon>Eukaryota</taxon>
        <taxon>Viridiplantae</taxon>
        <taxon>Streptophyta</taxon>
        <taxon>Embryophyta</taxon>
        <taxon>Tracheophyta</taxon>
        <taxon>Spermatophyta</taxon>
        <taxon>Magnoliopsida</taxon>
        <taxon>eudicotyledons</taxon>
        <taxon>Gunneridae</taxon>
        <taxon>Pentapetalae</taxon>
        <taxon>asterids</taxon>
        <taxon>campanulids</taxon>
        <taxon>Asterales</taxon>
        <taxon>Asteraceae</taxon>
        <taxon>Asteroideae</taxon>
        <taxon>Heliantheae alliance</taxon>
        <taxon>Millerieae</taxon>
        <taxon>Smallanthus</taxon>
    </lineage>
</organism>
<sequence>MITYEWGFGKKTEDAGGEAEKGRRLIPATSYYVSNLPEGTTSKDLAPYFQNYGRLVDIYVAAKKDKSGSFFGFVRFEDVDNKWELEKAMTEIHIDNARLSVNLAKFDRDGKPNNREVQRSRNGPDNCKYQPKKEVKVPKDADYGVVEWYDKSVIGKALDITQLCGFHDFLTAKLGKVDAPSHATFSNEGLIRDTVGMMVTKEWNIQEEINLKWRDKTYTVRCKEDEDGWCPGWCDKNPENGSPSPAPTKDLVRPEEDEKTSPGNSEPRAAQESSVLVEPHSPCMGKENSSLNASRSKKKSAAHRIIISIGPNPRKRPRAGSFDNDPFLLDDIINKTGKGAESLGKQKPNMAIPDLNTAMVTTSVGSSENPLDKE</sequence>
<dbReference type="Proteomes" id="UP001056120">
    <property type="component" value="Linkage Group LG19"/>
</dbReference>
<evidence type="ECO:0000313" key="2">
    <source>
        <dbReference type="Proteomes" id="UP001056120"/>
    </source>
</evidence>
<gene>
    <name evidence="1" type="ORF">L1987_57403</name>
</gene>
<reference evidence="2" key="1">
    <citation type="journal article" date="2022" name="Mol. Ecol. Resour.">
        <title>The genomes of chicory, endive, great burdock and yacon provide insights into Asteraceae palaeo-polyploidization history and plant inulin production.</title>
        <authorList>
            <person name="Fan W."/>
            <person name="Wang S."/>
            <person name="Wang H."/>
            <person name="Wang A."/>
            <person name="Jiang F."/>
            <person name="Liu H."/>
            <person name="Zhao H."/>
            <person name="Xu D."/>
            <person name="Zhang Y."/>
        </authorList>
    </citation>
    <scope>NUCLEOTIDE SEQUENCE [LARGE SCALE GENOMIC DNA]</scope>
    <source>
        <strain evidence="2">cv. Yunnan</strain>
    </source>
</reference>
<accession>A0ACB9DCE3</accession>
<dbReference type="EMBL" id="CM042036">
    <property type="protein sequence ID" value="KAI3744324.1"/>
    <property type="molecule type" value="Genomic_DNA"/>
</dbReference>
<comment type="caution">
    <text evidence="1">The sequence shown here is derived from an EMBL/GenBank/DDBJ whole genome shotgun (WGS) entry which is preliminary data.</text>
</comment>
<keyword evidence="2" id="KW-1185">Reference proteome</keyword>
<reference evidence="1 2" key="2">
    <citation type="journal article" date="2022" name="Mol. Ecol. Resour.">
        <title>The genomes of chicory, endive, great burdock and yacon provide insights into Asteraceae paleo-polyploidization history and plant inulin production.</title>
        <authorList>
            <person name="Fan W."/>
            <person name="Wang S."/>
            <person name="Wang H."/>
            <person name="Wang A."/>
            <person name="Jiang F."/>
            <person name="Liu H."/>
            <person name="Zhao H."/>
            <person name="Xu D."/>
            <person name="Zhang Y."/>
        </authorList>
    </citation>
    <scope>NUCLEOTIDE SEQUENCE [LARGE SCALE GENOMIC DNA]</scope>
    <source>
        <strain evidence="2">cv. Yunnan</strain>
        <tissue evidence="1">Leaves</tissue>
    </source>
</reference>
<proteinExistence type="predicted"/>
<evidence type="ECO:0000313" key="1">
    <source>
        <dbReference type="EMBL" id="KAI3744324.1"/>
    </source>
</evidence>